<evidence type="ECO:0000259" key="6">
    <source>
        <dbReference type="SMART" id="SM00846"/>
    </source>
</evidence>
<keyword evidence="3" id="KW-0520">NAD</keyword>
<feature type="binding site" evidence="3">
    <location>
        <position position="121"/>
    </location>
    <ligand>
        <name>NAD(+)</name>
        <dbReference type="ChEBI" id="CHEBI:57540"/>
    </ligand>
</feature>
<name>A0A9D1F232_9BACT</name>
<evidence type="ECO:0000256" key="1">
    <source>
        <dbReference type="ARBA" id="ARBA00023002"/>
    </source>
</evidence>
<dbReference type="InterPro" id="IPR020828">
    <property type="entry name" value="GlycerAld_3-P_DH_NAD(P)-bd"/>
</dbReference>
<dbReference type="PIRSF" id="PIRSF000149">
    <property type="entry name" value="GAP_DH"/>
    <property type="match status" value="1"/>
</dbReference>
<sequence>MKVLINGFGRIGRAIFRLLINCKDIECVGINEPFASTYNMAYLLRYDSLYGTLKEELRLDKDNLILSVDKSNRIIPCYHAQKISELARLIDDEDVIIVDATGQSDNIPLYSLCCNNKIIVTSTSYFNDNEKIFGYNKPLKDKKIIYGSICDSVAVVPVLGALNKYFEFNSVLITTMHPALNYQKVLDSYMSSQDISLGRQYIDSLIPKRTSLEKVVKALFKASGGIRCLSYRTPTESVCSADISIYFNDRITYPQVMQALHDESISKWVTFSEDEKVSIDFKGNLSSCIVDLRWTELINPNLLKIVIWYDNEYGYSARIIDLIRDIG</sequence>
<feature type="domain" description="Glyceraldehyde 3-phosphate dehydrogenase NAD(P) binding" evidence="6">
    <location>
        <begin position="1"/>
        <end position="125"/>
    </location>
</feature>
<comment type="similarity">
    <text evidence="5">Belongs to the glyceraldehyde-3-phosphate dehydrogenase family.</text>
</comment>
<dbReference type="Gene3D" id="3.30.360.10">
    <property type="entry name" value="Dihydrodipicolinate Reductase, domain 2"/>
    <property type="match status" value="1"/>
</dbReference>
<proteinExistence type="inferred from homology"/>
<dbReference type="InterPro" id="IPR036291">
    <property type="entry name" value="NAD(P)-bd_dom_sf"/>
</dbReference>
<dbReference type="Pfam" id="PF00044">
    <property type="entry name" value="Gp_dh_N"/>
    <property type="match status" value="1"/>
</dbReference>
<keyword evidence="1" id="KW-0560">Oxidoreductase</keyword>
<evidence type="ECO:0000256" key="4">
    <source>
        <dbReference type="PIRSR" id="PIRSR000149-4"/>
    </source>
</evidence>
<feature type="active site" description="Nucleophile" evidence="2">
    <location>
        <position position="150"/>
    </location>
</feature>
<dbReference type="EMBL" id="DVIU01000297">
    <property type="protein sequence ID" value="HIS37815.1"/>
    <property type="molecule type" value="Genomic_DNA"/>
</dbReference>
<dbReference type="GO" id="GO:0051287">
    <property type="term" value="F:NAD binding"/>
    <property type="evidence" value="ECO:0007669"/>
    <property type="project" value="InterPro"/>
</dbReference>
<dbReference type="InterPro" id="IPR020829">
    <property type="entry name" value="GlycerAld_3-P_DH_cat"/>
</dbReference>
<organism evidence="7 8">
    <name type="scientific">Candidatus Scatousia excrementigallinarum</name>
    <dbReference type="NCBI Taxonomy" id="2840935"/>
    <lineage>
        <taxon>Bacteria</taxon>
        <taxon>Candidatus Scatousia</taxon>
    </lineage>
</organism>
<gene>
    <name evidence="7" type="ORF">IAC10_14520</name>
</gene>
<comment type="caution">
    <text evidence="7">The sequence shown here is derived from an EMBL/GenBank/DDBJ whole genome shotgun (WGS) entry which is preliminary data.</text>
</comment>
<evidence type="ECO:0000256" key="2">
    <source>
        <dbReference type="PIRSR" id="PIRSR000149-1"/>
    </source>
</evidence>
<dbReference type="SUPFAM" id="SSF55347">
    <property type="entry name" value="Glyceraldehyde-3-phosphate dehydrogenase-like, C-terminal domain"/>
    <property type="match status" value="1"/>
</dbReference>
<reference evidence="7" key="2">
    <citation type="journal article" date="2021" name="PeerJ">
        <title>Extensive microbial diversity within the chicken gut microbiome revealed by metagenomics and culture.</title>
        <authorList>
            <person name="Gilroy R."/>
            <person name="Ravi A."/>
            <person name="Getino M."/>
            <person name="Pursley I."/>
            <person name="Horton D.L."/>
            <person name="Alikhan N.F."/>
            <person name="Baker D."/>
            <person name="Gharbi K."/>
            <person name="Hall N."/>
            <person name="Watson M."/>
            <person name="Adriaenssens E.M."/>
            <person name="Foster-Nyarko E."/>
            <person name="Jarju S."/>
            <person name="Secka A."/>
            <person name="Antonio M."/>
            <person name="Oren A."/>
            <person name="Chaudhuri R.R."/>
            <person name="La Ragione R."/>
            <person name="Hildebrand F."/>
            <person name="Pallen M.J."/>
        </authorList>
    </citation>
    <scope>NUCLEOTIDE SEQUENCE</scope>
    <source>
        <strain evidence="7">6276</strain>
    </source>
</reference>
<feature type="site" description="Activates thiol group during catalysis" evidence="4">
    <location>
        <position position="177"/>
    </location>
</feature>
<protein>
    <submittedName>
        <fullName evidence="7">Aldehyde dehydrogenase</fullName>
    </submittedName>
</protein>
<evidence type="ECO:0000313" key="7">
    <source>
        <dbReference type="EMBL" id="HIS37815.1"/>
    </source>
</evidence>
<accession>A0A9D1F232</accession>
<evidence type="ECO:0000256" key="3">
    <source>
        <dbReference type="PIRSR" id="PIRSR000149-3"/>
    </source>
</evidence>
<feature type="binding site" evidence="3">
    <location>
        <begin position="10"/>
        <end position="11"/>
    </location>
    <ligand>
        <name>NAD(+)</name>
        <dbReference type="ChEBI" id="CHEBI:57540"/>
    </ligand>
</feature>
<dbReference type="Proteomes" id="UP000823928">
    <property type="component" value="Unassembled WGS sequence"/>
</dbReference>
<dbReference type="Pfam" id="PF02800">
    <property type="entry name" value="Gp_dh_C"/>
    <property type="match status" value="1"/>
</dbReference>
<dbReference type="PANTHER" id="PTHR43148">
    <property type="entry name" value="GLYCERALDEHYDE-3-PHOSPHATE DEHYDROGENASE 2"/>
    <property type="match status" value="1"/>
</dbReference>
<dbReference type="GO" id="GO:0016620">
    <property type="term" value="F:oxidoreductase activity, acting on the aldehyde or oxo group of donors, NAD or NADP as acceptor"/>
    <property type="evidence" value="ECO:0007669"/>
    <property type="project" value="InterPro"/>
</dbReference>
<reference evidence="7" key="1">
    <citation type="submission" date="2020-10" db="EMBL/GenBank/DDBJ databases">
        <authorList>
            <person name="Gilroy R."/>
        </authorList>
    </citation>
    <scope>NUCLEOTIDE SEQUENCE</scope>
    <source>
        <strain evidence="7">6276</strain>
    </source>
</reference>
<dbReference type="InterPro" id="IPR020831">
    <property type="entry name" value="GlycerAld/Erythrose_P_DH"/>
</dbReference>
<evidence type="ECO:0000313" key="8">
    <source>
        <dbReference type="Proteomes" id="UP000823928"/>
    </source>
</evidence>
<dbReference type="AlphaFoldDB" id="A0A9D1F232"/>
<dbReference type="SMART" id="SM00846">
    <property type="entry name" value="Gp_dh_N"/>
    <property type="match status" value="1"/>
</dbReference>
<dbReference type="PRINTS" id="PR00078">
    <property type="entry name" value="G3PDHDRGNASE"/>
</dbReference>
<keyword evidence="3" id="KW-0547">Nucleotide-binding</keyword>
<dbReference type="SUPFAM" id="SSF51735">
    <property type="entry name" value="NAD(P)-binding Rossmann-fold domains"/>
    <property type="match status" value="1"/>
</dbReference>
<dbReference type="Gene3D" id="3.40.50.720">
    <property type="entry name" value="NAD(P)-binding Rossmann-like Domain"/>
    <property type="match status" value="1"/>
</dbReference>
<evidence type="ECO:0000256" key="5">
    <source>
        <dbReference type="RuleBase" id="RU000397"/>
    </source>
</evidence>
<feature type="binding site" evidence="3">
    <location>
        <position position="311"/>
    </location>
    <ligand>
        <name>NAD(+)</name>
        <dbReference type="ChEBI" id="CHEBI:57540"/>
    </ligand>
</feature>